<feature type="region of interest" description="Disordered" evidence="1">
    <location>
        <begin position="21"/>
        <end position="47"/>
    </location>
</feature>
<feature type="compositionally biased region" description="Basic and acidic residues" evidence="1">
    <location>
        <begin position="23"/>
        <end position="32"/>
    </location>
</feature>
<dbReference type="KEGG" id="alkq:M9189_04765"/>
<organism evidence="4 5">
    <name type="scientific">Xiashengella succiniciproducens</name>
    <dbReference type="NCBI Taxonomy" id="2949635"/>
    <lineage>
        <taxon>Bacteria</taxon>
        <taxon>Pseudomonadati</taxon>
        <taxon>Bacteroidota</taxon>
        <taxon>Bacteroidia</taxon>
        <taxon>Marinilabiliales</taxon>
        <taxon>Marinilabiliaceae</taxon>
        <taxon>Xiashengella</taxon>
    </lineage>
</organism>
<reference evidence="4" key="1">
    <citation type="submission" date="2022-05" db="EMBL/GenBank/DDBJ databases">
        <authorList>
            <person name="Sun X."/>
        </authorList>
    </citation>
    <scope>NUCLEOTIDE SEQUENCE</scope>
    <source>
        <strain evidence="4">Ai-910</strain>
    </source>
</reference>
<protein>
    <submittedName>
        <fullName evidence="4">SUMF1/EgtB/PvdO family nonheme iron enzyme</fullName>
    </submittedName>
</protein>
<feature type="signal peptide" evidence="2">
    <location>
        <begin position="1"/>
        <end position="20"/>
    </location>
</feature>
<dbReference type="AlphaFoldDB" id="A0A9J6ZSU5"/>
<dbReference type="InterPro" id="IPR013783">
    <property type="entry name" value="Ig-like_fold"/>
</dbReference>
<dbReference type="CDD" id="cd14948">
    <property type="entry name" value="BACON"/>
    <property type="match status" value="1"/>
</dbReference>
<dbReference type="Gene3D" id="3.90.1580.10">
    <property type="entry name" value="paralog of FGE (formylglycine-generating enzyme)"/>
    <property type="match status" value="1"/>
</dbReference>
<dbReference type="PROSITE" id="PS51257">
    <property type="entry name" value="PROKAR_LIPOPROTEIN"/>
    <property type="match status" value="1"/>
</dbReference>
<dbReference type="Gene3D" id="2.60.40.10">
    <property type="entry name" value="Immunoglobulins"/>
    <property type="match status" value="1"/>
</dbReference>
<dbReference type="EMBL" id="CP098400">
    <property type="protein sequence ID" value="URW80662.1"/>
    <property type="molecule type" value="Genomic_DNA"/>
</dbReference>
<evidence type="ECO:0000256" key="2">
    <source>
        <dbReference type="SAM" id="SignalP"/>
    </source>
</evidence>
<dbReference type="Pfam" id="PF03781">
    <property type="entry name" value="FGE-sulfatase"/>
    <property type="match status" value="1"/>
</dbReference>
<evidence type="ECO:0000313" key="4">
    <source>
        <dbReference type="EMBL" id="URW80662.1"/>
    </source>
</evidence>
<gene>
    <name evidence="4" type="ORF">M9189_04765</name>
</gene>
<dbReference type="Proteomes" id="UP001056426">
    <property type="component" value="Chromosome"/>
</dbReference>
<proteinExistence type="predicted"/>
<reference evidence="4" key="2">
    <citation type="submission" date="2022-06" db="EMBL/GenBank/DDBJ databases">
        <title>Xiashengella guii gen. nov. sp. nov., a bacterium isolated form anaerobic digestion tank.</title>
        <authorList>
            <person name="Huang H."/>
        </authorList>
    </citation>
    <scope>NUCLEOTIDE SEQUENCE</scope>
    <source>
        <strain evidence="4">Ai-910</strain>
    </source>
</reference>
<feature type="chain" id="PRO_5039908113" evidence="2">
    <location>
        <begin position="21"/>
        <end position="401"/>
    </location>
</feature>
<dbReference type="InterPro" id="IPR042095">
    <property type="entry name" value="SUMF_sf"/>
</dbReference>
<dbReference type="PANTHER" id="PTHR23150:SF19">
    <property type="entry name" value="FORMYLGLYCINE-GENERATING ENZYME"/>
    <property type="match status" value="1"/>
</dbReference>
<sequence length="401" mass="44403">MKIRLLLPFLLLGLIGIASCSKSSEKPKDKPVVEVPDDPDDPGPTGPSQTLIIRFGGDSYQNSSTLELGYRKDAILLILETEPGWTATASADWIKLASYEGEAGKMGLIAGFAKNDFIPRSGTITFKSGNKTHIMTIDQSGAPQLRLTIDGIQADFVLVEGGNFLMGDSDLPESRYRTSVNVSSFYMATTETTNALWEAVTGSLPYDDLEDFEGHMEYDRPNHPVSGVSWTLVNEIFFPELRRQTEINFRLPTEAEWEYAAGGGKYKEGFIYSGSNTLNDVAWNYRNCDDKQEVGQLMPNALGLYDMSGNVSEWCSDWYIAPYQMEDGVSDPTGPATGTHKITRGGDFSEQELFGLGTCYIRYRYPIVPGCYDGCWGNSGHPDEPECFRCDKTGFRIVLAF</sequence>
<feature type="domain" description="Sulfatase-modifying factor enzyme-like" evidence="3">
    <location>
        <begin position="154"/>
        <end position="352"/>
    </location>
</feature>
<dbReference type="GO" id="GO:0120147">
    <property type="term" value="F:formylglycine-generating oxidase activity"/>
    <property type="evidence" value="ECO:0007669"/>
    <property type="project" value="TreeGrafter"/>
</dbReference>
<dbReference type="InterPro" id="IPR051043">
    <property type="entry name" value="Sulfatase_Mod_Factor_Kinase"/>
</dbReference>
<dbReference type="RefSeq" id="WP_250725038.1">
    <property type="nucleotide sequence ID" value="NZ_CP098400.1"/>
</dbReference>
<accession>A0A9J6ZSU5</accession>
<dbReference type="InterPro" id="IPR016187">
    <property type="entry name" value="CTDL_fold"/>
</dbReference>
<dbReference type="InterPro" id="IPR024361">
    <property type="entry name" value="BACON"/>
</dbReference>
<keyword evidence="5" id="KW-1185">Reference proteome</keyword>
<dbReference type="SUPFAM" id="SSF56436">
    <property type="entry name" value="C-type lectin-like"/>
    <property type="match status" value="1"/>
</dbReference>
<keyword evidence="2" id="KW-0732">Signal</keyword>
<dbReference type="PANTHER" id="PTHR23150">
    <property type="entry name" value="SULFATASE MODIFYING FACTOR 1, 2"/>
    <property type="match status" value="1"/>
</dbReference>
<dbReference type="InterPro" id="IPR005532">
    <property type="entry name" value="SUMF_dom"/>
</dbReference>
<evidence type="ECO:0000313" key="5">
    <source>
        <dbReference type="Proteomes" id="UP001056426"/>
    </source>
</evidence>
<evidence type="ECO:0000259" key="3">
    <source>
        <dbReference type="Pfam" id="PF03781"/>
    </source>
</evidence>
<name>A0A9J6ZSU5_9BACT</name>
<evidence type="ECO:0000256" key="1">
    <source>
        <dbReference type="SAM" id="MobiDB-lite"/>
    </source>
</evidence>